<dbReference type="Proteomes" id="UP001385951">
    <property type="component" value="Unassembled WGS sequence"/>
</dbReference>
<sequence>MTTPSESSFISQLPLGRSGSQSLEIQIKTVTIEHNDAELASLLATPTTTTSSSQKEPRRTPSAFFSSLFRAVKGLLKLS</sequence>
<gene>
    <name evidence="1" type="ORF">QCA50_019969</name>
</gene>
<comment type="caution">
    <text evidence="1">The sequence shown here is derived from an EMBL/GenBank/DDBJ whole genome shotgun (WGS) entry which is preliminary data.</text>
</comment>
<evidence type="ECO:0000313" key="2">
    <source>
        <dbReference type="Proteomes" id="UP001385951"/>
    </source>
</evidence>
<protein>
    <submittedName>
        <fullName evidence="1">Uncharacterized protein</fullName>
    </submittedName>
</protein>
<reference evidence="1 2" key="1">
    <citation type="submission" date="2022-09" db="EMBL/GenBank/DDBJ databases">
        <authorList>
            <person name="Palmer J.M."/>
        </authorList>
    </citation>
    <scope>NUCLEOTIDE SEQUENCE [LARGE SCALE GENOMIC DNA]</scope>
    <source>
        <strain evidence="1 2">DSM 7382</strain>
    </source>
</reference>
<accession>A0AAW0FI96</accession>
<name>A0AAW0FI96_9APHY</name>
<proteinExistence type="predicted"/>
<dbReference type="EMBL" id="JASBNA010000096">
    <property type="protein sequence ID" value="KAK7677071.1"/>
    <property type="molecule type" value="Genomic_DNA"/>
</dbReference>
<keyword evidence="2" id="KW-1185">Reference proteome</keyword>
<evidence type="ECO:0000313" key="1">
    <source>
        <dbReference type="EMBL" id="KAK7677071.1"/>
    </source>
</evidence>
<organism evidence="1 2">
    <name type="scientific">Cerrena zonata</name>
    <dbReference type="NCBI Taxonomy" id="2478898"/>
    <lineage>
        <taxon>Eukaryota</taxon>
        <taxon>Fungi</taxon>
        <taxon>Dikarya</taxon>
        <taxon>Basidiomycota</taxon>
        <taxon>Agaricomycotina</taxon>
        <taxon>Agaricomycetes</taxon>
        <taxon>Polyporales</taxon>
        <taxon>Cerrenaceae</taxon>
        <taxon>Cerrena</taxon>
    </lineage>
</organism>
<dbReference type="AlphaFoldDB" id="A0AAW0FI96"/>